<dbReference type="SUPFAM" id="SSF48208">
    <property type="entry name" value="Six-hairpin glycosidases"/>
    <property type="match status" value="1"/>
</dbReference>
<reference evidence="10" key="2">
    <citation type="submission" date="2025-08" db="UniProtKB">
        <authorList>
            <consortium name="RefSeq"/>
        </authorList>
    </citation>
    <scope>IDENTIFICATION</scope>
</reference>
<keyword evidence="7" id="KW-0326">Glycosidase</keyword>
<evidence type="ECO:0000256" key="8">
    <source>
        <dbReference type="SAM" id="MobiDB-lite"/>
    </source>
</evidence>
<evidence type="ECO:0000256" key="6">
    <source>
        <dbReference type="ARBA" id="ARBA00023180"/>
    </source>
</evidence>
<evidence type="ECO:0000256" key="7">
    <source>
        <dbReference type="ARBA" id="ARBA00023295"/>
    </source>
</evidence>
<feature type="region of interest" description="Disordered" evidence="8">
    <location>
        <begin position="481"/>
        <end position="504"/>
    </location>
</feature>
<dbReference type="RefSeq" id="XP_059604255.1">
    <property type="nucleotide sequence ID" value="XM_059750052.1"/>
</dbReference>
<comment type="similarity">
    <text evidence="2">Belongs to the glycosyl hydrolase 76 family.</text>
</comment>
<protein>
    <recommendedName>
        <fullName evidence="3">mannan endo-1,6-alpha-mannosidase</fullName>
        <ecNumber evidence="3">3.2.1.101</ecNumber>
    </recommendedName>
</protein>
<proteinExistence type="inferred from homology"/>
<dbReference type="VEuPathDB" id="FungiDB:An11g01240"/>
<feature type="compositionally biased region" description="Low complexity" evidence="8">
    <location>
        <begin position="481"/>
        <end position="497"/>
    </location>
</feature>
<evidence type="ECO:0000256" key="5">
    <source>
        <dbReference type="ARBA" id="ARBA00022801"/>
    </source>
</evidence>
<evidence type="ECO:0000256" key="3">
    <source>
        <dbReference type="ARBA" id="ARBA00012350"/>
    </source>
</evidence>
<feature type="region of interest" description="Disordered" evidence="8">
    <location>
        <begin position="539"/>
        <end position="614"/>
    </location>
</feature>
<dbReference type="Pfam" id="PF03663">
    <property type="entry name" value="Glyco_hydro_76"/>
    <property type="match status" value="1"/>
</dbReference>
<dbReference type="PANTHER" id="PTHR12145:SF36">
    <property type="entry name" value="MANNAN ENDO-1,6-ALPHA-MANNOSIDASE DCW1"/>
    <property type="match status" value="1"/>
</dbReference>
<keyword evidence="4" id="KW-0732">Signal</keyword>
<feature type="compositionally biased region" description="Low complexity" evidence="8">
    <location>
        <begin position="592"/>
        <end position="603"/>
    </location>
</feature>
<dbReference type="EC" id="3.2.1.101" evidence="3"/>
<sequence length="614" mass="65671">MMLETSQRQLANKGSFIEGQSRASRTSPITEHALVDRLNIVACGGVSLKCSDFAPIPGVLTASFRVYPTRCALTITFGSHVAPSMESGLDKSASRVFRYKSIKDAATVTVHNTLTNSTLSGNVNPVYGDANEWIFNSSTVEAWLYSTLIPFWNLTGNDTYNELISKRMYSMAGLELGDSWAESDNDTNMNHAAWALGAVTAAEMDFPADSSKESWLFYAGQAQGTLSSTFAFSNICDGGLEISNVDIEETNKSMKDALSNGEFLQLSARLAYLTTGDNQSSYVADAVKVWDWCVDNDMVVESNWTINYLVTNTTASGNCTAMATNNGEYTYIYGLYMSAAAYMYNVTGAAAWEKRTKGMLNTIMNMFVDDGVIQELGMEISPDAGFSGSTWDDDTAYALKGLLASCLAVVTHLMPETVDTIEPLLRNTAKAVAKQCSGMSNGTVCGSDWTKSTYDKDPNFFSSMSAVNAFTANLLMARNSSSSSTTGTSTNGTSTDAGSGGSSGGLSGGDIAGIVVGSVAGAAMIAAVAFLILRKKRKQAESGAGVTPEKNMTTDSKGGYQAAELEPREVAELPQGAASYNFPEMDTDTAMEQPPQELPPQELKSTKTIRYELA</sequence>
<feature type="transmembrane region" description="Helical" evidence="9">
    <location>
        <begin position="511"/>
        <end position="533"/>
    </location>
</feature>
<gene>
    <name evidence="10" type="ORF">An11g01240</name>
</gene>
<dbReference type="InterPro" id="IPR008928">
    <property type="entry name" value="6-hairpin_glycosidase_sf"/>
</dbReference>
<evidence type="ECO:0000256" key="4">
    <source>
        <dbReference type="ARBA" id="ARBA00022729"/>
    </source>
</evidence>
<evidence type="ECO:0000256" key="9">
    <source>
        <dbReference type="SAM" id="Phobius"/>
    </source>
</evidence>
<comment type="catalytic activity">
    <reaction evidence="1">
        <text>Random hydrolysis of (1-&gt;6)-alpha-D-mannosidic linkages in unbranched (1-&gt;6)-mannans.</text>
        <dbReference type="EC" id="3.2.1.101"/>
    </reaction>
</comment>
<keyword evidence="5" id="KW-0378">Hydrolase</keyword>
<dbReference type="AlphaFoldDB" id="A0AAJ8BUR9"/>
<dbReference type="Gene3D" id="1.50.10.20">
    <property type="match status" value="1"/>
</dbReference>
<accession>A0AAJ8BUR9</accession>
<evidence type="ECO:0000256" key="1">
    <source>
        <dbReference type="ARBA" id="ARBA00001452"/>
    </source>
</evidence>
<reference evidence="10" key="1">
    <citation type="submission" date="2025-02" db="EMBL/GenBank/DDBJ databases">
        <authorList>
            <consortium name="NCBI Genome Project"/>
        </authorList>
    </citation>
    <scope>NUCLEOTIDE SEQUENCE</scope>
</reference>
<keyword evidence="9" id="KW-0812">Transmembrane</keyword>
<name>A0AAJ8BUR9_ASPNG</name>
<keyword evidence="6" id="KW-0325">Glycoprotein</keyword>
<dbReference type="PANTHER" id="PTHR12145">
    <property type="entry name" value="MANNAN ENDO-1,6-ALPHA-MANNOSIDASE DCW1"/>
    <property type="match status" value="1"/>
</dbReference>
<evidence type="ECO:0000313" key="10">
    <source>
        <dbReference type="RefSeq" id="XP_059604255.1"/>
    </source>
</evidence>
<dbReference type="GO" id="GO:0008496">
    <property type="term" value="F:mannan endo-1,6-alpha-mannosidase activity"/>
    <property type="evidence" value="ECO:0007669"/>
    <property type="project" value="UniProtKB-EC"/>
</dbReference>
<dbReference type="InterPro" id="IPR005198">
    <property type="entry name" value="Glyco_hydro_76"/>
</dbReference>
<evidence type="ECO:0000256" key="2">
    <source>
        <dbReference type="ARBA" id="ARBA00009699"/>
    </source>
</evidence>
<organism evidence="10">
    <name type="scientific">Aspergillus niger</name>
    <dbReference type="NCBI Taxonomy" id="5061"/>
    <lineage>
        <taxon>Eukaryota</taxon>
        <taxon>Fungi</taxon>
        <taxon>Dikarya</taxon>
        <taxon>Ascomycota</taxon>
        <taxon>Pezizomycotina</taxon>
        <taxon>Eurotiomycetes</taxon>
        <taxon>Eurotiomycetidae</taxon>
        <taxon>Eurotiales</taxon>
        <taxon>Aspergillaceae</taxon>
        <taxon>Aspergillus</taxon>
        <taxon>Aspergillus subgen. Circumdati</taxon>
    </lineage>
</organism>
<keyword evidence="9" id="KW-0472">Membrane</keyword>
<dbReference type="GeneID" id="4984353"/>
<keyword evidence="9" id="KW-1133">Transmembrane helix</keyword>
<dbReference type="KEGG" id="ang:An11g01240"/>
<dbReference type="InterPro" id="IPR014480">
    <property type="entry name" value="Mannan-1_6-alpha_mannosidase"/>
</dbReference>